<dbReference type="EMBL" id="JACHGW010000007">
    <property type="protein sequence ID" value="MBB6053590.1"/>
    <property type="molecule type" value="Genomic_DNA"/>
</dbReference>
<keyword evidence="1" id="KW-1133">Transmembrane helix</keyword>
<reference evidence="3 4" key="1">
    <citation type="submission" date="2020-08" db="EMBL/GenBank/DDBJ databases">
        <title>Genomic Encyclopedia of Type Strains, Phase IV (KMG-IV): sequencing the most valuable type-strain genomes for metagenomic binning, comparative biology and taxonomic classification.</title>
        <authorList>
            <person name="Goeker M."/>
        </authorList>
    </citation>
    <scope>NUCLEOTIDE SEQUENCE [LARGE SCALE GENOMIC DNA]</scope>
    <source>
        <strain evidence="3 4">DSM 23562</strain>
    </source>
</reference>
<comment type="caution">
    <text evidence="3">The sequence shown here is derived from an EMBL/GenBank/DDBJ whole genome shotgun (WGS) entry which is preliminary data.</text>
</comment>
<evidence type="ECO:0000313" key="3">
    <source>
        <dbReference type="EMBL" id="MBB6053590.1"/>
    </source>
</evidence>
<dbReference type="Proteomes" id="UP000520814">
    <property type="component" value="Unassembled WGS sequence"/>
</dbReference>
<evidence type="ECO:0000256" key="1">
    <source>
        <dbReference type="SAM" id="Phobius"/>
    </source>
</evidence>
<feature type="domain" description="Low molecular weight protein antigen 6 PH" evidence="2">
    <location>
        <begin position="80"/>
        <end position="121"/>
    </location>
</feature>
<evidence type="ECO:0000259" key="2">
    <source>
        <dbReference type="Pfam" id="PF10756"/>
    </source>
</evidence>
<feature type="transmembrane region" description="Helical" evidence="1">
    <location>
        <begin position="26"/>
        <end position="48"/>
    </location>
</feature>
<dbReference type="RefSeq" id="WP_184203680.1">
    <property type="nucleotide sequence ID" value="NZ_JACHGW010000007.1"/>
</dbReference>
<protein>
    <recommendedName>
        <fullName evidence="2">Low molecular weight protein antigen 6 PH domain-containing protein</fullName>
    </recommendedName>
</protein>
<dbReference type="Pfam" id="PF10756">
    <property type="entry name" value="bPH_6"/>
    <property type="match status" value="1"/>
</dbReference>
<organism evidence="3 4">
    <name type="scientific">Armatimonas rosea</name>
    <dbReference type="NCBI Taxonomy" id="685828"/>
    <lineage>
        <taxon>Bacteria</taxon>
        <taxon>Bacillati</taxon>
        <taxon>Armatimonadota</taxon>
        <taxon>Armatimonadia</taxon>
        <taxon>Armatimonadales</taxon>
        <taxon>Armatimonadaceae</taxon>
        <taxon>Armatimonas</taxon>
    </lineage>
</organism>
<gene>
    <name evidence="3" type="ORF">HNQ39_005425</name>
</gene>
<keyword evidence="4" id="KW-1185">Reference proteome</keyword>
<keyword evidence="1" id="KW-0472">Membrane</keyword>
<proteinExistence type="predicted"/>
<dbReference type="InterPro" id="IPR019692">
    <property type="entry name" value="CFP-6_PH"/>
</dbReference>
<accession>A0A7W9SWD8</accession>
<dbReference type="AlphaFoldDB" id="A0A7W9SWD8"/>
<name>A0A7W9SWD8_ARMRO</name>
<keyword evidence="1" id="KW-0812">Transmembrane</keyword>
<feature type="transmembrane region" description="Helical" evidence="1">
    <location>
        <begin position="54"/>
        <end position="73"/>
    </location>
</feature>
<sequence length="153" mass="17688">MQQTQQPLEQVYVVRLNPQQRKQTRFVLWANFFALLLNATLAVLFWKLDTGKPMASLLSVFSSCLAIVCVGLYRKGTQYLTLTENGLAYQNAFGTRTVNLAWDEIKRVRIERNYTYTWLRVTRKKGFLRLALVVPPDQAEEILAECQKRIGQS</sequence>
<evidence type="ECO:0000313" key="4">
    <source>
        <dbReference type="Proteomes" id="UP000520814"/>
    </source>
</evidence>